<dbReference type="CDD" id="cd08577">
    <property type="entry name" value="PI-PLCc_GDPD_SF_unchar3"/>
    <property type="match status" value="1"/>
</dbReference>
<protein>
    <submittedName>
        <fullName evidence="3">Uncharacterized protein</fullName>
    </submittedName>
</protein>
<dbReference type="SUPFAM" id="SSF51695">
    <property type="entry name" value="PLC-like phosphodiesterases"/>
    <property type="match status" value="1"/>
</dbReference>
<dbReference type="Proteomes" id="UP000799757">
    <property type="component" value="Unassembled WGS sequence"/>
</dbReference>
<gene>
    <name evidence="3" type="ORF">K505DRAFT_328004</name>
</gene>
<dbReference type="PANTHER" id="PTHR31571:SF5">
    <property type="entry name" value="ALTERED INHERITANCE OF MITOCHONDRIA PROTEIN 6"/>
    <property type="match status" value="1"/>
</dbReference>
<dbReference type="OrthoDB" id="4153866at2759"/>
<dbReference type="InterPro" id="IPR051236">
    <property type="entry name" value="HAT_RTT109-like"/>
</dbReference>
<dbReference type="InterPro" id="IPR017946">
    <property type="entry name" value="PLC-like_Pdiesterase_TIM-brl"/>
</dbReference>
<dbReference type="EMBL" id="MU002113">
    <property type="protein sequence ID" value="KAF2789783.1"/>
    <property type="molecule type" value="Genomic_DNA"/>
</dbReference>
<name>A0A6A6X0V0_9PLEO</name>
<keyword evidence="2" id="KW-0732">Signal</keyword>
<dbReference type="GO" id="GO:0008081">
    <property type="term" value="F:phosphoric diester hydrolase activity"/>
    <property type="evidence" value="ECO:0007669"/>
    <property type="project" value="InterPro"/>
</dbReference>
<feature type="signal peptide" evidence="2">
    <location>
        <begin position="1"/>
        <end position="18"/>
    </location>
</feature>
<organism evidence="3 4">
    <name type="scientific">Melanomma pulvis-pyrius CBS 109.77</name>
    <dbReference type="NCBI Taxonomy" id="1314802"/>
    <lineage>
        <taxon>Eukaryota</taxon>
        <taxon>Fungi</taxon>
        <taxon>Dikarya</taxon>
        <taxon>Ascomycota</taxon>
        <taxon>Pezizomycotina</taxon>
        <taxon>Dothideomycetes</taxon>
        <taxon>Pleosporomycetidae</taxon>
        <taxon>Pleosporales</taxon>
        <taxon>Melanommataceae</taxon>
        <taxon>Melanomma</taxon>
    </lineage>
</organism>
<evidence type="ECO:0000256" key="2">
    <source>
        <dbReference type="SAM" id="SignalP"/>
    </source>
</evidence>
<dbReference type="AlphaFoldDB" id="A0A6A6X0V0"/>
<feature type="chain" id="PRO_5025414698" evidence="2">
    <location>
        <begin position="19"/>
        <end position="311"/>
    </location>
</feature>
<comment type="similarity">
    <text evidence="1">Belongs to the AIM6 family.</text>
</comment>
<dbReference type="PANTHER" id="PTHR31571">
    <property type="entry name" value="ALTERED INHERITANCE OF MITOCHONDRIA PROTEIN 6"/>
    <property type="match status" value="1"/>
</dbReference>
<proteinExistence type="inferred from homology"/>
<dbReference type="InterPro" id="IPR039559">
    <property type="entry name" value="AIM6_PI-PLC-like_dom"/>
</dbReference>
<dbReference type="GO" id="GO:0006629">
    <property type="term" value="P:lipid metabolic process"/>
    <property type="evidence" value="ECO:0007669"/>
    <property type="project" value="InterPro"/>
</dbReference>
<evidence type="ECO:0000313" key="4">
    <source>
        <dbReference type="Proteomes" id="UP000799757"/>
    </source>
</evidence>
<sequence length="311" mass="34609">MRTLQFAIPCLLACPIESAVLDVPSTLQNILKNTHNSNKYKYPTDLTRGIVPKPFHSHNDYWRDVPFYSGLSYGAISTEADVWLINGTLFVGHELSALTPERTLESLYIAPILDTLHRQNPTTAFSPKPTFNGVFDTDASQTLYFFIDVKTSGPETWAAVLSAIAPLREQLYLSSYDGSKFTSRPVTIIGTGNTPLSVVEYMIPRYAFYDAPLPLLNSSFANITSDISPIASTNFADVFGDVRAGLSEAQIDILTAQLKEAHGKGIKARYWDQPAWPVSTRNRVWRQLWEGGVDFLNVDDLKGCAEFWEGS</sequence>
<evidence type="ECO:0000256" key="1">
    <source>
        <dbReference type="ARBA" id="ARBA00008858"/>
    </source>
</evidence>
<evidence type="ECO:0000313" key="3">
    <source>
        <dbReference type="EMBL" id="KAF2789783.1"/>
    </source>
</evidence>
<reference evidence="3" key="1">
    <citation type="journal article" date="2020" name="Stud. Mycol.">
        <title>101 Dothideomycetes genomes: a test case for predicting lifestyles and emergence of pathogens.</title>
        <authorList>
            <person name="Haridas S."/>
            <person name="Albert R."/>
            <person name="Binder M."/>
            <person name="Bloem J."/>
            <person name="Labutti K."/>
            <person name="Salamov A."/>
            <person name="Andreopoulos B."/>
            <person name="Baker S."/>
            <person name="Barry K."/>
            <person name="Bills G."/>
            <person name="Bluhm B."/>
            <person name="Cannon C."/>
            <person name="Castanera R."/>
            <person name="Culley D."/>
            <person name="Daum C."/>
            <person name="Ezra D."/>
            <person name="Gonzalez J."/>
            <person name="Henrissat B."/>
            <person name="Kuo A."/>
            <person name="Liang C."/>
            <person name="Lipzen A."/>
            <person name="Lutzoni F."/>
            <person name="Magnuson J."/>
            <person name="Mondo S."/>
            <person name="Nolan M."/>
            <person name="Ohm R."/>
            <person name="Pangilinan J."/>
            <person name="Park H.-J."/>
            <person name="Ramirez L."/>
            <person name="Alfaro M."/>
            <person name="Sun H."/>
            <person name="Tritt A."/>
            <person name="Yoshinaga Y."/>
            <person name="Zwiers L.-H."/>
            <person name="Turgeon B."/>
            <person name="Goodwin S."/>
            <person name="Spatafora J."/>
            <person name="Crous P."/>
            <person name="Grigoriev I."/>
        </authorList>
    </citation>
    <scope>NUCLEOTIDE SEQUENCE</scope>
    <source>
        <strain evidence="3">CBS 109.77</strain>
    </source>
</reference>
<keyword evidence="4" id="KW-1185">Reference proteome</keyword>
<accession>A0A6A6X0V0</accession>